<keyword evidence="9" id="KW-0406">Ion transport</keyword>
<evidence type="ECO:0000256" key="12">
    <source>
        <dbReference type="ARBA" id="ARBA00023170"/>
    </source>
</evidence>
<dbReference type="NCBIfam" id="TIGR01783">
    <property type="entry name" value="TonB-siderophor"/>
    <property type="match status" value="1"/>
</dbReference>
<evidence type="ECO:0000313" key="19">
    <source>
        <dbReference type="EMBL" id="MCV9928041.1"/>
    </source>
</evidence>
<dbReference type="InterPro" id="IPR000531">
    <property type="entry name" value="Beta-barrel_TonB"/>
</dbReference>
<organism evidence="19 20">
    <name type="scientific">Flavobacterium shii</name>
    <dbReference type="NCBI Taxonomy" id="2987687"/>
    <lineage>
        <taxon>Bacteria</taxon>
        <taxon>Pseudomonadati</taxon>
        <taxon>Bacteroidota</taxon>
        <taxon>Flavobacteriia</taxon>
        <taxon>Flavobacteriales</taxon>
        <taxon>Flavobacteriaceae</taxon>
        <taxon>Flavobacterium</taxon>
    </lineage>
</organism>
<sequence length="828" mass="91719">MKSKLTISFLSFCFALLISTTTWAQQKATIKGQVILTNNDTADNVSVILKGTQIGTVTDNQGNYEIKNVKPGNYILKVTAVGFSSKERAVAVNSGDELIENFTVNTTSEQLNEVVINSGKKNTFARKETQQVSRLPLKNLENPQVYSTITSELLKEQVVTNIDDALKNSPGITQLWASTGRGGDGAGYFSLRGFPVQPTMINGLPGLTNGSLDPANIDKIEVIKGPSGTLFGSSLISYGGLINITTKKPYNYFGGEINYTGGSYGLNRVTADINTPLDEEHKVNLRINTAYHDEDSFQDAGFKKSLFVAPSLSYEVSDRLSFLINTEFMSSETTNPTMLFFDRNAPLRVHNTDELGYNNKRSYTSNELTLKTPSYSLQGQMNYKISDQWTSQTVLARSSSKSQGYYNYLYEVTSDPAYASIQEGIVLGRSFTYTDSKTLTTDIQQNFIGDFKIGNMRNRIVAGLDYFNKTQTDNGTAYVYNESLVYIGNDDLKTVNENVFKITDPTQYITNGDNGVLSKAHQDAVLANARVNNNKTKQEVYSAYVSNVINFTPALSAMASLRVDRFMNTGDVTTKDDDFNQTAFSPKFGLVYQPIIDKVSIFANYMDGFVNPSPSRDVLPDGTSQPRSFSPEHANQFEVGTKLNVFKDKLYATFSYYDTKVKDQVYTIYTATSQINYQNGGQRNKGFEAEIVANPIVGLNVVFGYSYNDAVLTAGDPDFVNHRPESAGPQNLANLWASYKFQDGDLKGFGLGFGGNYASDNKILNRTVAGTFTIPEYTVLNSSVFYGTDKYTLTLKLDNIANVETYDGWSTLHPRNMRSLSASFSYRF</sequence>
<comment type="subcellular location">
    <subcellularLocation>
        <location evidence="1 14">Cell outer membrane</location>
        <topology evidence="1 14">Multi-pass membrane protein</topology>
    </subcellularLocation>
</comment>
<dbReference type="InterPro" id="IPR039426">
    <property type="entry name" value="TonB-dep_rcpt-like"/>
</dbReference>
<dbReference type="InterPro" id="IPR037066">
    <property type="entry name" value="Plug_dom_sf"/>
</dbReference>
<evidence type="ECO:0000256" key="6">
    <source>
        <dbReference type="ARBA" id="ARBA00022692"/>
    </source>
</evidence>
<keyword evidence="20" id="KW-1185">Reference proteome</keyword>
<dbReference type="InterPro" id="IPR010105">
    <property type="entry name" value="TonB_sidphr_rcpt"/>
</dbReference>
<keyword evidence="8" id="KW-0408">Iron</keyword>
<dbReference type="InterPro" id="IPR036942">
    <property type="entry name" value="Beta-barrel_TonB_sf"/>
</dbReference>
<evidence type="ECO:0000256" key="15">
    <source>
        <dbReference type="RuleBase" id="RU003357"/>
    </source>
</evidence>
<dbReference type="CDD" id="cd01347">
    <property type="entry name" value="ligand_gated_channel"/>
    <property type="match status" value="1"/>
</dbReference>
<dbReference type="GO" id="GO:0009279">
    <property type="term" value="C:cell outer membrane"/>
    <property type="evidence" value="ECO:0007669"/>
    <property type="project" value="UniProtKB-SubCell"/>
</dbReference>
<evidence type="ECO:0000256" key="1">
    <source>
        <dbReference type="ARBA" id="ARBA00004571"/>
    </source>
</evidence>
<dbReference type="SUPFAM" id="SSF49452">
    <property type="entry name" value="Starch-binding domain-like"/>
    <property type="match status" value="1"/>
</dbReference>
<evidence type="ECO:0000256" key="11">
    <source>
        <dbReference type="ARBA" id="ARBA00023136"/>
    </source>
</evidence>
<keyword evidence="5" id="KW-0410">Iron transport</keyword>
<dbReference type="PROSITE" id="PS52016">
    <property type="entry name" value="TONB_DEPENDENT_REC_3"/>
    <property type="match status" value="1"/>
</dbReference>
<keyword evidence="3 14" id="KW-0813">Transport</keyword>
<reference evidence="19" key="1">
    <citation type="submission" date="2022-10" db="EMBL/GenBank/DDBJ databases">
        <title>Two novel species of Flavobacterium.</title>
        <authorList>
            <person name="Liu Q."/>
            <person name="Xin Y.-H."/>
        </authorList>
    </citation>
    <scope>NUCLEOTIDE SEQUENCE</scope>
    <source>
        <strain evidence="19">LS1R49</strain>
    </source>
</reference>
<dbReference type="Gene3D" id="2.40.170.20">
    <property type="entry name" value="TonB-dependent receptor, beta-barrel domain"/>
    <property type="match status" value="1"/>
</dbReference>
<comment type="caution">
    <text evidence="19">The sequence shown here is derived from an EMBL/GenBank/DDBJ whole genome shotgun (WGS) entry which is preliminary data.</text>
</comment>
<dbReference type="GO" id="GO:0030246">
    <property type="term" value="F:carbohydrate binding"/>
    <property type="evidence" value="ECO:0007669"/>
    <property type="project" value="InterPro"/>
</dbReference>
<dbReference type="SUPFAM" id="SSF56935">
    <property type="entry name" value="Porins"/>
    <property type="match status" value="1"/>
</dbReference>
<evidence type="ECO:0000256" key="10">
    <source>
        <dbReference type="ARBA" id="ARBA00023077"/>
    </source>
</evidence>
<evidence type="ECO:0000256" key="13">
    <source>
        <dbReference type="ARBA" id="ARBA00023237"/>
    </source>
</evidence>
<evidence type="ECO:0000256" key="4">
    <source>
        <dbReference type="ARBA" id="ARBA00022452"/>
    </source>
</evidence>
<keyword evidence="12 19" id="KW-0675">Receptor</keyword>
<evidence type="ECO:0000256" key="8">
    <source>
        <dbReference type="ARBA" id="ARBA00023004"/>
    </source>
</evidence>
<dbReference type="InterPro" id="IPR012910">
    <property type="entry name" value="Plug_dom"/>
</dbReference>
<dbReference type="PANTHER" id="PTHR32552:SF68">
    <property type="entry name" value="FERRICHROME OUTER MEMBRANE TRANSPORTER_PHAGE RECEPTOR"/>
    <property type="match status" value="1"/>
</dbReference>
<keyword evidence="7 16" id="KW-0732">Signal</keyword>
<evidence type="ECO:0000256" key="16">
    <source>
        <dbReference type="SAM" id="SignalP"/>
    </source>
</evidence>
<keyword evidence="4 14" id="KW-1134">Transmembrane beta strand</keyword>
<dbReference type="GO" id="GO:0038023">
    <property type="term" value="F:signaling receptor activity"/>
    <property type="evidence" value="ECO:0007669"/>
    <property type="project" value="InterPro"/>
</dbReference>
<keyword evidence="11 14" id="KW-0472">Membrane</keyword>
<dbReference type="GO" id="GO:0015344">
    <property type="term" value="F:siderophore uptake transmembrane transporter activity"/>
    <property type="evidence" value="ECO:0007669"/>
    <property type="project" value="TreeGrafter"/>
</dbReference>
<evidence type="ECO:0000256" key="2">
    <source>
        <dbReference type="ARBA" id="ARBA00009810"/>
    </source>
</evidence>
<name>A0A9X2ZFV6_9FLAO</name>
<feature type="domain" description="TonB-dependent receptor-like beta-barrel" evidence="17">
    <location>
        <begin position="335"/>
        <end position="800"/>
    </location>
</feature>
<evidence type="ECO:0000259" key="18">
    <source>
        <dbReference type="Pfam" id="PF07715"/>
    </source>
</evidence>
<evidence type="ECO:0000313" key="20">
    <source>
        <dbReference type="Proteomes" id="UP001151079"/>
    </source>
</evidence>
<dbReference type="AlphaFoldDB" id="A0A9X2ZFV6"/>
<protein>
    <submittedName>
        <fullName evidence="19">TonB-dependent receptor</fullName>
    </submittedName>
</protein>
<evidence type="ECO:0000256" key="3">
    <source>
        <dbReference type="ARBA" id="ARBA00022448"/>
    </source>
</evidence>
<proteinExistence type="inferred from homology"/>
<keyword evidence="13 14" id="KW-0998">Cell outer membrane</keyword>
<dbReference type="RefSeq" id="WP_264206168.1">
    <property type="nucleotide sequence ID" value="NZ_JAOZEW010000009.1"/>
</dbReference>
<evidence type="ECO:0000256" key="5">
    <source>
        <dbReference type="ARBA" id="ARBA00022496"/>
    </source>
</evidence>
<dbReference type="Gene3D" id="2.170.130.10">
    <property type="entry name" value="TonB-dependent receptor, plug domain"/>
    <property type="match status" value="1"/>
</dbReference>
<dbReference type="PANTHER" id="PTHR32552">
    <property type="entry name" value="FERRICHROME IRON RECEPTOR-RELATED"/>
    <property type="match status" value="1"/>
</dbReference>
<comment type="similarity">
    <text evidence="2 14 15">Belongs to the TonB-dependent receptor family.</text>
</comment>
<dbReference type="Pfam" id="PF07715">
    <property type="entry name" value="Plug"/>
    <property type="match status" value="1"/>
</dbReference>
<dbReference type="Pfam" id="PF00593">
    <property type="entry name" value="TonB_dep_Rec_b-barrel"/>
    <property type="match status" value="1"/>
</dbReference>
<feature type="signal peptide" evidence="16">
    <location>
        <begin position="1"/>
        <end position="24"/>
    </location>
</feature>
<dbReference type="GO" id="GO:0015891">
    <property type="term" value="P:siderophore transport"/>
    <property type="evidence" value="ECO:0007669"/>
    <property type="project" value="InterPro"/>
</dbReference>
<feature type="chain" id="PRO_5040924386" evidence="16">
    <location>
        <begin position="25"/>
        <end position="828"/>
    </location>
</feature>
<gene>
    <name evidence="19" type="ORF">OIU83_10280</name>
</gene>
<keyword evidence="10 15" id="KW-0798">TonB box</keyword>
<evidence type="ECO:0000256" key="9">
    <source>
        <dbReference type="ARBA" id="ARBA00023065"/>
    </source>
</evidence>
<evidence type="ECO:0000259" key="17">
    <source>
        <dbReference type="Pfam" id="PF00593"/>
    </source>
</evidence>
<feature type="domain" description="TonB-dependent receptor plug" evidence="18">
    <location>
        <begin position="140"/>
        <end position="234"/>
    </location>
</feature>
<keyword evidence="6 14" id="KW-0812">Transmembrane</keyword>
<evidence type="ECO:0000256" key="7">
    <source>
        <dbReference type="ARBA" id="ARBA00022729"/>
    </source>
</evidence>
<dbReference type="InterPro" id="IPR013784">
    <property type="entry name" value="Carb-bd-like_fold"/>
</dbReference>
<dbReference type="EMBL" id="JAOZEW010000009">
    <property type="protein sequence ID" value="MCV9928041.1"/>
    <property type="molecule type" value="Genomic_DNA"/>
</dbReference>
<dbReference type="Gene3D" id="2.60.40.1120">
    <property type="entry name" value="Carboxypeptidase-like, regulatory domain"/>
    <property type="match status" value="1"/>
</dbReference>
<dbReference type="Proteomes" id="UP001151079">
    <property type="component" value="Unassembled WGS sequence"/>
</dbReference>
<accession>A0A9X2ZFV6</accession>
<evidence type="ECO:0000256" key="14">
    <source>
        <dbReference type="PROSITE-ProRule" id="PRU01360"/>
    </source>
</evidence>
<dbReference type="Pfam" id="PF13715">
    <property type="entry name" value="CarbopepD_reg_2"/>
    <property type="match status" value="1"/>
</dbReference>